<evidence type="ECO:0000256" key="2">
    <source>
        <dbReference type="ARBA" id="ARBA00022723"/>
    </source>
</evidence>
<dbReference type="Pfam" id="PF03797">
    <property type="entry name" value="Autotransporter"/>
    <property type="match status" value="1"/>
</dbReference>
<dbReference type="EMBL" id="AP024488">
    <property type="protein sequence ID" value="BCS96666.1"/>
    <property type="molecule type" value="Genomic_DNA"/>
</dbReference>
<keyword evidence="5" id="KW-0482">Metalloprotease</keyword>
<dbReference type="SUPFAM" id="SSF51126">
    <property type="entry name" value="Pectin lyase-like"/>
    <property type="match status" value="1"/>
</dbReference>
<keyword evidence="2" id="KW-0479">Metal-binding</keyword>
<dbReference type="InterPro" id="IPR021190">
    <property type="entry name" value="Pept_M10A"/>
</dbReference>
<dbReference type="InterPro" id="IPR011050">
    <property type="entry name" value="Pectin_lyase_fold/virulence"/>
</dbReference>
<evidence type="ECO:0000256" key="6">
    <source>
        <dbReference type="SAM" id="SignalP"/>
    </source>
</evidence>
<dbReference type="InterPro" id="IPR001818">
    <property type="entry name" value="Pept_M10_metallopeptidase"/>
</dbReference>
<name>A0ABM7PHW0_9BACT</name>
<keyword evidence="4" id="KW-0862">Zinc</keyword>
<keyword evidence="6" id="KW-0732">Signal</keyword>
<feature type="chain" id="PRO_5045193083" description="Autotransporter domain-containing protein" evidence="6">
    <location>
        <begin position="39"/>
        <end position="1105"/>
    </location>
</feature>
<dbReference type="Pfam" id="PF00413">
    <property type="entry name" value="Peptidase_M10"/>
    <property type="match status" value="1"/>
</dbReference>
<dbReference type="PANTHER" id="PTHR10201">
    <property type="entry name" value="MATRIX METALLOPROTEINASE"/>
    <property type="match status" value="1"/>
</dbReference>
<dbReference type="InterPro" id="IPR006026">
    <property type="entry name" value="Peptidase_Metallo"/>
</dbReference>
<protein>
    <recommendedName>
        <fullName evidence="7">Autotransporter domain-containing protein</fullName>
    </recommendedName>
</protein>
<keyword evidence="3" id="KW-0378">Hydrolase</keyword>
<evidence type="ECO:0000256" key="3">
    <source>
        <dbReference type="ARBA" id="ARBA00022801"/>
    </source>
</evidence>
<accession>A0ABM7PHW0</accession>
<feature type="domain" description="Autotransporter" evidence="7">
    <location>
        <begin position="826"/>
        <end position="1105"/>
    </location>
</feature>
<dbReference type="SMART" id="SM00235">
    <property type="entry name" value="ZnMc"/>
    <property type="match status" value="1"/>
</dbReference>
<evidence type="ECO:0000313" key="8">
    <source>
        <dbReference type="EMBL" id="BCS96666.1"/>
    </source>
</evidence>
<dbReference type="Gene3D" id="3.40.390.10">
    <property type="entry name" value="Collagenase (Catalytic Domain)"/>
    <property type="match status" value="1"/>
</dbReference>
<reference evidence="8 9" key="1">
    <citation type="submission" date="2021-02" db="EMBL/GenBank/DDBJ databases">
        <title>Complete genome of Desulfoluna sp. strain ASN36.</title>
        <authorList>
            <person name="Takahashi A."/>
            <person name="Kojima H."/>
            <person name="Fukui M."/>
        </authorList>
    </citation>
    <scope>NUCLEOTIDE SEQUENCE [LARGE SCALE GENOMIC DNA]</scope>
    <source>
        <strain evidence="8 9">ASN36</strain>
    </source>
</reference>
<dbReference type="InterPro" id="IPR024079">
    <property type="entry name" value="MetalloPept_cat_dom_sf"/>
</dbReference>
<dbReference type="Gene3D" id="2.40.128.130">
    <property type="entry name" value="Autotransporter beta-domain"/>
    <property type="match status" value="1"/>
</dbReference>
<evidence type="ECO:0000256" key="5">
    <source>
        <dbReference type="ARBA" id="ARBA00023049"/>
    </source>
</evidence>
<dbReference type="SUPFAM" id="SSF103515">
    <property type="entry name" value="Autotransporter"/>
    <property type="match status" value="1"/>
</dbReference>
<evidence type="ECO:0000313" key="9">
    <source>
        <dbReference type="Proteomes" id="UP001320148"/>
    </source>
</evidence>
<feature type="signal peptide" evidence="6">
    <location>
        <begin position="1"/>
        <end position="38"/>
    </location>
</feature>
<dbReference type="InterPro" id="IPR012332">
    <property type="entry name" value="Autotransporter_pectin_lyase_C"/>
</dbReference>
<dbReference type="Proteomes" id="UP001320148">
    <property type="component" value="Chromosome"/>
</dbReference>
<dbReference type="InterPro" id="IPR036709">
    <property type="entry name" value="Autotransporte_beta_dom_sf"/>
</dbReference>
<evidence type="ECO:0000256" key="4">
    <source>
        <dbReference type="ARBA" id="ARBA00022833"/>
    </source>
</evidence>
<dbReference type="PROSITE" id="PS51208">
    <property type="entry name" value="AUTOTRANSPORTER"/>
    <property type="match status" value="1"/>
</dbReference>
<dbReference type="SMART" id="SM00869">
    <property type="entry name" value="Autotransporter"/>
    <property type="match status" value="1"/>
</dbReference>
<dbReference type="InterPro" id="IPR005546">
    <property type="entry name" value="Autotransporte_beta"/>
</dbReference>
<sequence>MGLSWQNSCKLKDGMKRLILTATMMLLITALNPGPSPAAPVSSTGDGWQTTLSRDDRTLTYSFDHTGGYSLSLEGGAELTTSLDTLFDPIIPDWETTLKTALNSWGSTAHITFTEVPDNGLGFAEQGAAGLIRFSAHSMVELAHAYPPMPTGLTEEETGYTHYGDVHFSTDLAWDEDRFLTTAIHELGHSLGLDHNLAPYSIMHPFAGGGQATGITDHDLSDIRALYFPMNTPAETFKGNTVSTHRDWLALGDGAEDTPKSLSVSGHIDTYDEQKTGIKGEGASLSIENYAFDWVTLAVLDTGRISTRGDNAYGMAVGDHNTIAMDGSIETFGSSSDGISVLGNANMLSTGSGSLITTHGNGASGLYLGGDWGGEKNRAFLAGQILTTGDGGAGVFLTGDNAELTLDGGIATRGYWSVAIFSYINNALIDISDHGSITTAGLDAVGVYSLGRNSTIINNGKIRTSGERGHAMEIRGGNTTLIHTGDIETTGIKSVGLWARDSNNTIDLSGDIHASQATAIRIGSGWSLDAAFTQTTNSGNALLIHGSPEISGAIINGGADDGATLSFGTAFDPEAGAPCTAPDTEFVYDGDIDGSTWVGEVAAGKTRLNGSIANFSTMTIAPGATLGGSTHYTGDVVNNGILAPGNSIGTLTVADDYTQTGTLVIEIGNEGSDLLAVSGAVTFGPEASLTISPIAPVASQRFSFLTAGSGMAGTLNQSTGDTLFLGFSLDTSGTEMALDVSRHSSYEALASGNNQAALAASLDTLLASASGNLATAMATIDMMASPAKVNQAYSAIAPEEYAALPEVSFAVARHYTHFINQSLAEGRKTDDSGWRTHGRMLHLTGQRENSTGFTGFDLGSNGLGLGLDYRFPQAILGLGTTVLDTDTDNTTQQFATDTRSFITSVYASAFRPSWHVNAQVGYGTHQNETVRTVTMNGVAERLDASVNSTMMFASLEGGTNHALSRTTTLSPFASLDYLHDRRDDFHEGDTTLSFDMDGQTATSACVTLGTRVSTVWHLGEETSVVPAFKLGWAHELGDTRYDLSGSLGNEETYFQGYDMEKNRALAGLAVLLNHTTTTDFTFTVDGEWDGEVGTYGLQASFTRRF</sequence>
<evidence type="ECO:0000256" key="1">
    <source>
        <dbReference type="ARBA" id="ARBA00022670"/>
    </source>
</evidence>
<keyword evidence="9" id="KW-1185">Reference proteome</keyword>
<keyword evidence="1" id="KW-0645">Protease</keyword>
<evidence type="ECO:0000259" key="7">
    <source>
        <dbReference type="PROSITE" id="PS51208"/>
    </source>
</evidence>
<gene>
    <name evidence="8" type="ORF">DSLASN_22980</name>
</gene>
<organism evidence="8 9">
    <name type="scientific">Desulfoluna limicola</name>
    <dbReference type="NCBI Taxonomy" id="2810562"/>
    <lineage>
        <taxon>Bacteria</taxon>
        <taxon>Pseudomonadati</taxon>
        <taxon>Thermodesulfobacteriota</taxon>
        <taxon>Desulfobacteria</taxon>
        <taxon>Desulfobacterales</taxon>
        <taxon>Desulfolunaceae</taxon>
        <taxon>Desulfoluna</taxon>
    </lineage>
</organism>
<dbReference type="PANTHER" id="PTHR10201:SF323">
    <property type="entry name" value="MATRIX METALLOPROTEINASE-21"/>
    <property type="match status" value="1"/>
</dbReference>
<dbReference type="PRINTS" id="PR00138">
    <property type="entry name" value="MATRIXIN"/>
</dbReference>
<dbReference type="Gene3D" id="2.160.20.20">
    <property type="match status" value="1"/>
</dbReference>
<dbReference type="SUPFAM" id="SSF55486">
    <property type="entry name" value="Metalloproteases ('zincins'), catalytic domain"/>
    <property type="match status" value="1"/>
</dbReference>
<proteinExistence type="predicted"/>